<name>A0AAW0ZSG6_9HYME</name>
<keyword evidence="1" id="KW-0732">Signal</keyword>
<feature type="chain" id="PRO_5043855763" evidence="1">
    <location>
        <begin position="21"/>
        <end position="160"/>
    </location>
</feature>
<protein>
    <submittedName>
        <fullName evidence="2">Uncharacterized protein</fullName>
    </submittedName>
</protein>
<dbReference type="AlphaFoldDB" id="A0AAW0ZSG6"/>
<reference evidence="2 3" key="1">
    <citation type="submission" date="2024-05" db="EMBL/GenBank/DDBJ databases">
        <title>The nuclear and mitochondrial genome assemblies of Tetragonisca angustula (Apidae: Meliponini), a tiny yet remarkable pollinator in the Neotropics.</title>
        <authorList>
            <person name="Ferrari R."/>
            <person name="Ricardo P.C."/>
            <person name="Dias F.C."/>
            <person name="Araujo N.S."/>
            <person name="Soares D.O."/>
            <person name="Zhou Q.-S."/>
            <person name="Zhu C.-D."/>
            <person name="Coutinho L."/>
            <person name="Airas M.C."/>
            <person name="Batista T.M."/>
        </authorList>
    </citation>
    <scope>NUCLEOTIDE SEQUENCE [LARGE SCALE GENOMIC DNA]</scope>
    <source>
        <strain evidence="2">ASF017062</strain>
        <tissue evidence="2">Abdomen</tissue>
    </source>
</reference>
<evidence type="ECO:0000313" key="3">
    <source>
        <dbReference type="Proteomes" id="UP001432146"/>
    </source>
</evidence>
<keyword evidence="3" id="KW-1185">Reference proteome</keyword>
<evidence type="ECO:0000313" key="2">
    <source>
        <dbReference type="EMBL" id="KAK9300546.1"/>
    </source>
</evidence>
<feature type="signal peptide" evidence="1">
    <location>
        <begin position="1"/>
        <end position="20"/>
    </location>
</feature>
<sequence>MQPKVLCLLFVALVATSVTAGIVDDVLNGVKKTADGVEGAVNNVVQNGQKSSNNSSNSSNALRNIKVPRISIPSSPNIAQIPDVAKGVEAAQKLLATNLNSAGNLADTLTNLITAALKAAGNPLEAGLLILNSGLELARSMLRVVIHVVIPIAINTIGMN</sequence>
<accession>A0AAW0ZSG6</accession>
<evidence type="ECO:0000256" key="1">
    <source>
        <dbReference type="SAM" id="SignalP"/>
    </source>
</evidence>
<proteinExistence type="predicted"/>
<gene>
    <name evidence="2" type="ORF">QLX08_006779</name>
</gene>
<organism evidence="2 3">
    <name type="scientific">Tetragonisca angustula</name>
    <dbReference type="NCBI Taxonomy" id="166442"/>
    <lineage>
        <taxon>Eukaryota</taxon>
        <taxon>Metazoa</taxon>
        <taxon>Ecdysozoa</taxon>
        <taxon>Arthropoda</taxon>
        <taxon>Hexapoda</taxon>
        <taxon>Insecta</taxon>
        <taxon>Pterygota</taxon>
        <taxon>Neoptera</taxon>
        <taxon>Endopterygota</taxon>
        <taxon>Hymenoptera</taxon>
        <taxon>Apocrita</taxon>
        <taxon>Aculeata</taxon>
        <taxon>Apoidea</taxon>
        <taxon>Anthophila</taxon>
        <taxon>Apidae</taxon>
        <taxon>Tetragonisca</taxon>
    </lineage>
</organism>
<comment type="caution">
    <text evidence="2">The sequence shown here is derived from an EMBL/GenBank/DDBJ whole genome shotgun (WGS) entry which is preliminary data.</text>
</comment>
<dbReference type="Proteomes" id="UP001432146">
    <property type="component" value="Unassembled WGS sequence"/>
</dbReference>
<dbReference type="EMBL" id="JAWNGG020000125">
    <property type="protein sequence ID" value="KAK9300546.1"/>
    <property type="molecule type" value="Genomic_DNA"/>
</dbReference>